<dbReference type="Pfam" id="PF12017">
    <property type="entry name" value="Tnp_P_element"/>
    <property type="match status" value="1"/>
</dbReference>
<dbReference type="GO" id="GO:0003677">
    <property type="term" value="F:DNA binding"/>
    <property type="evidence" value="ECO:0007669"/>
    <property type="project" value="UniProtKB-UniRule"/>
</dbReference>
<dbReference type="PANTHER" id="PTHR47577:SF2">
    <property type="entry name" value="THAP DOMAIN CONTAINING 9"/>
    <property type="match status" value="1"/>
</dbReference>
<dbReference type="PANTHER" id="PTHR47577">
    <property type="entry name" value="THAP DOMAIN-CONTAINING PROTEIN 6"/>
    <property type="match status" value="1"/>
</dbReference>
<evidence type="ECO:0000256" key="6">
    <source>
        <dbReference type="SAM" id="MobiDB-lite"/>
    </source>
</evidence>
<dbReference type="SMART" id="SM00980">
    <property type="entry name" value="THAP"/>
    <property type="match status" value="1"/>
</dbReference>
<evidence type="ECO:0000256" key="3">
    <source>
        <dbReference type="ARBA" id="ARBA00022833"/>
    </source>
</evidence>
<evidence type="ECO:0000256" key="1">
    <source>
        <dbReference type="ARBA" id="ARBA00022723"/>
    </source>
</evidence>
<dbReference type="Pfam" id="PF21788">
    <property type="entry name" value="TNP-like_GBD"/>
    <property type="match status" value="1"/>
</dbReference>
<dbReference type="InterPro" id="IPR006612">
    <property type="entry name" value="THAP_Znf"/>
</dbReference>
<sequence>MPKACSAINCPNRDTRENRARGLSFHSFPKAHELRKRWMLAVKRIEPGSRRLWIPGAGACLCSQHFTQDEFELYGGQKRLKAGVIPSVFSFKKSPRGQRPPRSLKAMGANVPSVGASETVSPADVSPAQAKVVELIHAEHQYSLTESRTKSPLSPSPVLGSEREQDAAQRRLTYYRLELRSVLESLREQHLLREDTEHMLRAQFTDLQLDLCYEGTQRGSYPATMRNFAVSLHLFSAKAYECVARTFQLPEPTTLHAWLSNPDYRPGFSQQVFSVLAERSQAGDKDFQSCSLLIGAMSLERRIQYDQHTNSMQGLVDFGAGNYDADEVPAAGEALMLVAVGFQGHWIAPLGYFLLATLTGDVQSQLLRHCILKLYSIGLQVVSVTSDATAPNVDTARRLGVLVDGVSVKSTFFHPANPALEIAYFFDPCHLLTLVHNTLQVYGSLQVCSKAICWDYVLHLGVLQEQEVLRAAHKLSGVSLSGQQVWGNGAAQLFSESTAQALHFAASLGLSQFLGHETTSHFITLLSAVFDACSSRSVHTKGPKAPLSLASYDSLNNLCNEYENLLRKLRNGTGELLGLSRHRWGFLGFLVNLRSLQWMAKTYLEAEDRPVAYLLTGWWSLDPLEWCWGAIRQGCEEKGITTAQAFQSAYRHILCKGLAGLRHNTLNLLDVSLSRRASLQLQASWPLGKGQVWLDHWCPGSRQDTSAIDLSPSLLSWLEEDTTTYVSRFVVRKLLPLLTCAECRAALMSPSGVEPAGSAIMCVKNKGRQFLPAESVQRVIRRAEKIFGLSTWFFRDSRQHRSWGLVLELAILADVSEERGLFPSLHDHLFESNMLVSNHYVTILQGLVRIFLELHSVQLGAAQGPESGQSIWVSRSKETNSEQSQGSASSQQRNWSCQTPGLKQWFHAP</sequence>
<keyword evidence="1" id="KW-0479">Metal-binding</keyword>
<reference evidence="8" key="1">
    <citation type="submission" date="2021-09" db="EMBL/GenBank/DDBJ databases">
        <title>The genome of Mauremys mutica provides insights into the evolution of semi-aquatic lifestyle.</title>
        <authorList>
            <person name="Gong S."/>
            <person name="Gao Y."/>
        </authorList>
    </citation>
    <scope>NUCLEOTIDE SEQUENCE</scope>
    <source>
        <strain evidence="8">MM-2020</strain>
        <tissue evidence="8">Muscle</tissue>
    </source>
</reference>
<dbReference type="InterPro" id="IPR048367">
    <property type="entry name" value="TNP-like_RNaseH_C"/>
</dbReference>
<dbReference type="InterPro" id="IPR048365">
    <property type="entry name" value="TNP-like_RNaseH_N"/>
</dbReference>
<dbReference type="InterPro" id="IPR048366">
    <property type="entry name" value="TNP-like_GBD"/>
</dbReference>
<evidence type="ECO:0000256" key="5">
    <source>
        <dbReference type="PROSITE-ProRule" id="PRU00309"/>
    </source>
</evidence>
<dbReference type="Pfam" id="PF05485">
    <property type="entry name" value="THAP"/>
    <property type="match status" value="1"/>
</dbReference>
<dbReference type="SMART" id="SM00692">
    <property type="entry name" value="DM3"/>
    <property type="match status" value="1"/>
</dbReference>
<accession>A0A9D4AVM0</accession>
<dbReference type="InterPro" id="IPR021896">
    <property type="entry name" value="THAP9-like_HTH"/>
</dbReference>
<evidence type="ECO:0000313" key="9">
    <source>
        <dbReference type="Proteomes" id="UP000827986"/>
    </source>
</evidence>
<feature type="compositionally biased region" description="Polar residues" evidence="6">
    <location>
        <begin position="143"/>
        <end position="153"/>
    </location>
</feature>
<keyword evidence="4 5" id="KW-0238">DNA-binding</keyword>
<dbReference type="Proteomes" id="UP000827986">
    <property type="component" value="Unassembled WGS sequence"/>
</dbReference>
<organism evidence="8 9">
    <name type="scientific">Mauremys mutica</name>
    <name type="common">yellowpond turtle</name>
    <dbReference type="NCBI Taxonomy" id="74926"/>
    <lineage>
        <taxon>Eukaryota</taxon>
        <taxon>Metazoa</taxon>
        <taxon>Chordata</taxon>
        <taxon>Craniata</taxon>
        <taxon>Vertebrata</taxon>
        <taxon>Euteleostomi</taxon>
        <taxon>Archelosauria</taxon>
        <taxon>Testudinata</taxon>
        <taxon>Testudines</taxon>
        <taxon>Cryptodira</taxon>
        <taxon>Durocryptodira</taxon>
        <taxon>Testudinoidea</taxon>
        <taxon>Geoemydidae</taxon>
        <taxon>Geoemydinae</taxon>
        <taxon>Mauremys</taxon>
    </lineage>
</organism>
<evidence type="ECO:0000313" key="8">
    <source>
        <dbReference type="EMBL" id="KAH1171854.1"/>
    </source>
</evidence>
<dbReference type="Pfam" id="PF21787">
    <property type="entry name" value="TNP-like_RNaseH_N"/>
    <property type="match status" value="1"/>
</dbReference>
<dbReference type="SUPFAM" id="SSF57716">
    <property type="entry name" value="Glucocorticoid receptor-like (DNA-binding domain)"/>
    <property type="match status" value="1"/>
</dbReference>
<dbReference type="PROSITE" id="PS50950">
    <property type="entry name" value="ZF_THAP"/>
    <property type="match status" value="1"/>
</dbReference>
<keyword evidence="3" id="KW-0862">Zinc</keyword>
<dbReference type="InterPro" id="IPR055035">
    <property type="entry name" value="THAP9_C"/>
</dbReference>
<dbReference type="EMBL" id="JAHDVG010000483">
    <property type="protein sequence ID" value="KAH1171854.1"/>
    <property type="molecule type" value="Genomic_DNA"/>
</dbReference>
<feature type="compositionally biased region" description="Low complexity" evidence="6">
    <location>
        <begin position="881"/>
        <end position="892"/>
    </location>
</feature>
<evidence type="ECO:0000256" key="2">
    <source>
        <dbReference type="ARBA" id="ARBA00022771"/>
    </source>
</evidence>
<feature type="domain" description="THAP-type" evidence="7">
    <location>
        <begin position="1"/>
        <end position="89"/>
    </location>
</feature>
<dbReference type="Pfam" id="PF21789">
    <property type="entry name" value="TNP-like_RNaseH_C"/>
    <property type="match status" value="1"/>
</dbReference>
<name>A0A9D4AVM0_9SAUR</name>
<evidence type="ECO:0000256" key="4">
    <source>
        <dbReference type="ARBA" id="ARBA00023125"/>
    </source>
</evidence>
<proteinExistence type="predicted"/>
<feature type="region of interest" description="Disordered" evidence="6">
    <location>
        <begin position="870"/>
        <end position="909"/>
    </location>
</feature>
<keyword evidence="2 5" id="KW-0863">Zinc-finger</keyword>
<dbReference type="Pfam" id="PF22824">
    <property type="entry name" value="THAP9_C"/>
    <property type="match status" value="1"/>
</dbReference>
<evidence type="ECO:0000259" key="7">
    <source>
        <dbReference type="PROSITE" id="PS50950"/>
    </source>
</evidence>
<protein>
    <recommendedName>
        <fullName evidence="7">THAP-type domain-containing protein</fullName>
    </recommendedName>
</protein>
<gene>
    <name evidence="8" type="ORF">KIL84_007472</name>
</gene>
<dbReference type="AlphaFoldDB" id="A0A9D4AVM0"/>
<feature type="region of interest" description="Disordered" evidence="6">
    <location>
        <begin position="143"/>
        <end position="165"/>
    </location>
</feature>
<keyword evidence="9" id="KW-1185">Reference proteome</keyword>
<dbReference type="GO" id="GO:0008270">
    <property type="term" value="F:zinc ion binding"/>
    <property type="evidence" value="ECO:0007669"/>
    <property type="project" value="UniProtKB-KW"/>
</dbReference>
<comment type="caution">
    <text evidence="8">The sequence shown here is derived from an EMBL/GenBank/DDBJ whole genome shotgun (WGS) entry which is preliminary data.</text>
</comment>